<dbReference type="InterPro" id="IPR052920">
    <property type="entry name" value="DNA-binding_regulatory"/>
</dbReference>
<evidence type="ECO:0000259" key="2">
    <source>
        <dbReference type="Pfam" id="PF00561"/>
    </source>
</evidence>
<gene>
    <name evidence="3" type="ORF">SARC_01248</name>
</gene>
<dbReference type="Gene3D" id="3.40.50.1820">
    <property type="entry name" value="alpha/beta hydrolase"/>
    <property type="match status" value="1"/>
</dbReference>
<proteinExistence type="predicted"/>
<feature type="region of interest" description="Disordered" evidence="1">
    <location>
        <begin position="239"/>
        <end position="355"/>
    </location>
</feature>
<dbReference type="InterPro" id="IPR000073">
    <property type="entry name" value="AB_hydrolase_1"/>
</dbReference>
<evidence type="ECO:0000313" key="4">
    <source>
        <dbReference type="Proteomes" id="UP000054560"/>
    </source>
</evidence>
<dbReference type="STRING" id="667725.A0A0L0GCJ3"/>
<accession>A0A0L0GCJ3</accession>
<dbReference type="OrthoDB" id="2498029at2759"/>
<keyword evidence="4" id="KW-1185">Reference proteome</keyword>
<reference evidence="3 4" key="1">
    <citation type="submission" date="2011-02" db="EMBL/GenBank/DDBJ databases">
        <title>The Genome Sequence of Sphaeroforma arctica JP610.</title>
        <authorList>
            <consortium name="The Broad Institute Genome Sequencing Platform"/>
            <person name="Russ C."/>
            <person name="Cuomo C."/>
            <person name="Young S.K."/>
            <person name="Zeng Q."/>
            <person name="Gargeya S."/>
            <person name="Alvarado L."/>
            <person name="Berlin A."/>
            <person name="Chapman S.B."/>
            <person name="Chen Z."/>
            <person name="Freedman E."/>
            <person name="Gellesch M."/>
            <person name="Goldberg J."/>
            <person name="Griggs A."/>
            <person name="Gujja S."/>
            <person name="Heilman E."/>
            <person name="Heiman D."/>
            <person name="Howarth C."/>
            <person name="Mehta T."/>
            <person name="Neiman D."/>
            <person name="Pearson M."/>
            <person name="Roberts A."/>
            <person name="Saif S."/>
            <person name="Shea T."/>
            <person name="Shenoy N."/>
            <person name="Sisk P."/>
            <person name="Stolte C."/>
            <person name="Sykes S."/>
            <person name="White J."/>
            <person name="Yandava C."/>
            <person name="Burger G."/>
            <person name="Gray M.W."/>
            <person name="Holland P.W.H."/>
            <person name="King N."/>
            <person name="Lang F.B.F."/>
            <person name="Roger A.J."/>
            <person name="Ruiz-Trillo I."/>
            <person name="Haas B."/>
            <person name="Nusbaum C."/>
            <person name="Birren B."/>
        </authorList>
    </citation>
    <scope>NUCLEOTIDE SEQUENCE [LARGE SCALE GENOMIC DNA]</scope>
    <source>
        <strain evidence="3 4">JP610</strain>
    </source>
</reference>
<organism evidence="3 4">
    <name type="scientific">Sphaeroforma arctica JP610</name>
    <dbReference type="NCBI Taxonomy" id="667725"/>
    <lineage>
        <taxon>Eukaryota</taxon>
        <taxon>Ichthyosporea</taxon>
        <taxon>Ichthyophonida</taxon>
        <taxon>Sphaeroforma</taxon>
    </lineage>
</organism>
<dbReference type="Proteomes" id="UP000054560">
    <property type="component" value="Unassembled WGS sequence"/>
</dbReference>
<protein>
    <recommendedName>
        <fullName evidence="2">AB hydrolase-1 domain-containing protein</fullName>
    </recommendedName>
</protein>
<feature type="compositionally biased region" description="Basic and acidic residues" evidence="1">
    <location>
        <begin position="253"/>
        <end position="271"/>
    </location>
</feature>
<evidence type="ECO:0000313" key="3">
    <source>
        <dbReference type="EMBL" id="KNC86619.1"/>
    </source>
</evidence>
<dbReference type="Pfam" id="PF00561">
    <property type="entry name" value="Abhydrolase_1"/>
    <property type="match status" value="1"/>
</dbReference>
<dbReference type="SUPFAM" id="SSF53474">
    <property type="entry name" value="alpha/beta-Hydrolases"/>
    <property type="match status" value="1"/>
</dbReference>
<evidence type="ECO:0000256" key="1">
    <source>
        <dbReference type="SAM" id="MobiDB-lite"/>
    </source>
</evidence>
<dbReference type="GeneID" id="25901752"/>
<feature type="compositionally biased region" description="Basic and acidic residues" evidence="1">
    <location>
        <begin position="340"/>
        <end position="355"/>
    </location>
</feature>
<dbReference type="PANTHER" id="PTHR43358">
    <property type="entry name" value="ALPHA/BETA-HYDROLASE"/>
    <property type="match status" value="1"/>
</dbReference>
<dbReference type="AlphaFoldDB" id="A0A0L0GCJ3"/>
<dbReference type="EMBL" id="KQ241644">
    <property type="protein sequence ID" value="KNC86619.1"/>
    <property type="molecule type" value="Genomic_DNA"/>
</dbReference>
<dbReference type="RefSeq" id="XP_014160521.1">
    <property type="nucleotide sequence ID" value="XM_014305046.1"/>
</dbReference>
<sequence length="355" mass="39339">MAHYEYADGSASAVAKYVRPLIKAGFNVLMWDKRNHGLSQHMPPIALGLYEQSDVKAMINWLVETHPLACTDGQVAILGEGVGAAEAMYAAATDDRIAAVVSDSSYLTGALSMKEWVYSHWYLIYVPLTWISHWQWCLELVAGWSFSDMDVAAVMGASHTPVLIAHGTRDEWHQFADGKLLYEYVLGNRTEQGAPTEWFPYAQAHTQGYLEPNYFERVIEFLDVHFKISVSPPVAINEAVTKKRTKPQNAADSKGEKENPDSKNRPPHQPEVEDSTEQQPPTPTTQASPKETLDSKNRPPPPPAVEDRTEQHPSTPTTQASTTEPVKPDTEAHAQSGADAESKDKPAPKPEPEDR</sequence>
<feature type="domain" description="AB hydrolase-1" evidence="2">
    <location>
        <begin position="18"/>
        <end position="115"/>
    </location>
</feature>
<dbReference type="PANTHER" id="PTHR43358:SF4">
    <property type="entry name" value="ALPHA_BETA HYDROLASE FOLD-1 DOMAIN-CONTAINING PROTEIN"/>
    <property type="match status" value="1"/>
</dbReference>
<dbReference type="InterPro" id="IPR029058">
    <property type="entry name" value="AB_hydrolase_fold"/>
</dbReference>
<name>A0A0L0GCJ3_9EUKA</name>
<feature type="compositionally biased region" description="Polar residues" evidence="1">
    <location>
        <begin position="312"/>
        <end position="324"/>
    </location>
</feature>